<dbReference type="InterPro" id="IPR001626">
    <property type="entry name" value="ABC_TroCD"/>
</dbReference>
<feature type="transmembrane region" description="Helical" evidence="7">
    <location>
        <begin position="66"/>
        <end position="83"/>
    </location>
</feature>
<dbReference type="Pfam" id="PF00950">
    <property type="entry name" value="ABC-3"/>
    <property type="match status" value="1"/>
</dbReference>
<evidence type="ECO:0000256" key="4">
    <source>
        <dbReference type="ARBA" id="ARBA00022989"/>
    </source>
</evidence>
<dbReference type="PANTHER" id="PTHR30477">
    <property type="entry name" value="ABC-TRANSPORTER METAL-BINDING PROTEIN"/>
    <property type="match status" value="1"/>
</dbReference>
<organism evidence="8">
    <name type="scientific">uncultured Truepera sp</name>
    <dbReference type="NCBI Taxonomy" id="543023"/>
    <lineage>
        <taxon>Bacteria</taxon>
        <taxon>Thermotogati</taxon>
        <taxon>Deinococcota</taxon>
        <taxon>Deinococci</taxon>
        <taxon>Trueperales</taxon>
        <taxon>Trueperaceae</taxon>
        <taxon>Truepera</taxon>
        <taxon>environmental samples</taxon>
    </lineage>
</organism>
<dbReference type="Gene3D" id="1.10.3470.10">
    <property type="entry name" value="ABC transporter involved in vitamin B12 uptake, BtuC"/>
    <property type="match status" value="1"/>
</dbReference>
<evidence type="ECO:0000256" key="2">
    <source>
        <dbReference type="ARBA" id="ARBA00008034"/>
    </source>
</evidence>
<keyword evidence="5 7" id="KW-0472">Membrane</keyword>
<name>A0A6J4VY34_9DEIN</name>
<keyword evidence="4 7" id="KW-1133">Transmembrane helix</keyword>
<evidence type="ECO:0000256" key="6">
    <source>
        <dbReference type="RuleBase" id="RU003943"/>
    </source>
</evidence>
<accession>A0A6J4VY34</accession>
<feature type="transmembrane region" description="Helical" evidence="7">
    <location>
        <begin position="95"/>
        <end position="116"/>
    </location>
</feature>
<feature type="transmembrane region" description="Helical" evidence="7">
    <location>
        <begin position="136"/>
        <end position="159"/>
    </location>
</feature>
<feature type="transmembrane region" description="Helical" evidence="7">
    <location>
        <begin position="179"/>
        <end position="207"/>
    </location>
</feature>
<dbReference type="EMBL" id="CADCWP010000334">
    <property type="protein sequence ID" value="CAA9587121.1"/>
    <property type="molecule type" value="Genomic_DNA"/>
</dbReference>
<dbReference type="AlphaFoldDB" id="A0A6J4VY34"/>
<keyword evidence="6" id="KW-0813">Transport</keyword>
<comment type="subcellular location">
    <subcellularLocation>
        <location evidence="6">Cell membrane</location>
        <topology evidence="6">Multi-pass membrane protein</topology>
    </subcellularLocation>
    <subcellularLocation>
        <location evidence="1">Membrane</location>
        <topology evidence="1">Multi-pass membrane protein</topology>
    </subcellularLocation>
</comment>
<reference evidence="8" key="1">
    <citation type="submission" date="2020-02" db="EMBL/GenBank/DDBJ databases">
        <authorList>
            <person name="Meier V. D."/>
        </authorList>
    </citation>
    <scope>NUCLEOTIDE SEQUENCE</scope>
    <source>
        <strain evidence="8">AVDCRST_MAG86</strain>
    </source>
</reference>
<proteinExistence type="inferred from homology"/>
<evidence type="ECO:0000256" key="3">
    <source>
        <dbReference type="ARBA" id="ARBA00022692"/>
    </source>
</evidence>
<dbReference type="SUPFAM" id="SSF81345">
    <property type="entry name" value="ABC transporter involved in vitamin B12 uptake, BtuC"/>
    <property type="match status" value="1"/>
</dbReference>
<dbReference type="InterPro" id="IPR037294">
    <property type="entry name" value="ABC_BtuC-like"/>
</dbReference>
<sequence>MTELWEVFQLPFMQRALLAGLLVALMSSVLGVFVVQRGLSFLGDGLAHAAFGGVALGLLLGVEQPLWVALLFTLVASLGIAWVRDRTQLSSDTAIGIFFAVSVALGVMFVSLETEYSVDAWNLLFGSILGIGREELLIIMGVTPLSLGLLGVLWGRLAYATFDAELAQTDGVRVRGLEYLLFALAAVIIVASVRVVGAILIAAYLVIPAASARLVSRSLSGMTLLSVVFGLVGTAAGLVLSFFLEVPSGSTIILTQAAVFVVAAVFARR</sequence>
<feature type="transmembrane region" description="Helical" evidence="7">
    <location>
        <begin position="219"/>
        <end position="243"/>
    </location>
</feature>
<feature type="transmembrane region" description="Helical" evidence="7">
    <location>
        <begin position="41"/>
        <end position="59"/>
    </location>
</feature>
<dbReference type="GO" id="GO:0043190">
    <property type="term" value="C:ATP-binding cassette (ABC) transporter complex"/>
    <property type="evidence" value="ECO:0007669"/>
    <property type="project" value="InterPro"/>
</dbReference>
<protein>
    <submittedName>
        <fullName evidence="8">Mn-Zn_transporter</fullName>
    </submittedName>
</protein>
<evidence type="ECO:0000256" key="5">
    <source>
        <dbReference type="ARBA" id="ARBA00023136"/>
    </source>
</evidence>
<keyword evidence="3 6" id="KW-0812">Transmembrane</keyword>
<comment type="similarity">
    <text evidence="2 6">Belongs to the ABC-3 integral membrane protein family.</text>
</comment>
<dbReference type="PANTHER" id="PTHR30477:SF0">
    <property type="entry name" value="METAL TRANSPORT SYSTEM MEMBRANE PROTEIN TM_0125-RELATED"/>
    <property type="match status" value="1"/>
</dbReference>
<dbReference type="GO" id="GO:0055085">
    <property type="term" value="P:transmembrane transport"/>
    <property type="evidence" value="ECO:0007669"/>
    <property type="project" value="InterPro"/>
</dbReference>
<evidence type="ECO:0000256" key="1">
    <source>
        <dbReference type="ARBA" id="ARBA00004141"/>
    </source>
</evidence>
<evidence type="ECO:0000256" key="7">
    <source>
        <dbReference type="SAM" id="Phobius"/>
    </source>
</evidence>
<feature type="transmembrane region" description="Helical" evidence="7">
    <location>
        <begin position="249"/>
        <end position="267"/>
    </location>
</feature>
<gene>
    <name evidence="8" type="ORF">AVDCRST_MAG86-3722</name>
</gene>
<evidence type="ECO:0000313" key="8">
    <source>
        <dbReference type="EMBL" id="CAA9587121.1"/>
    </source>
</evidence>